<gene>
    <name evidence="2" type="ORF">DUI87_14589</name>
</gene>
<evidence type="ECO:0000256" key="1">
    <source>
        <dbReference type="SAM" id="MobiDB-lite"/>
    </source>
</evidence>
<name>A0A3M0KMA4_HIRRU</name>
<keyword evidence="3" id="KW-1185">Reference proteome</keyword>
<feature type="compositionally biased region" description="Basic and acidic residues" evidence="1">
    <location>
        <begin position="294"/>
        <end position="309"/>
    </location>
</feature>
<organism evidence="2 3">
    <name type="scientific">Hirundo rustica rustica</name>
    <dbReference type="NCBI Taxonomy" id="333673"/>
    <lineage>
        <taxon>Eukaryota</taxon>
        <taxon>Metazoa</taxon>
        <taxon>Chordata</taxon>
        <taxon>Craniata</taxon>
        <taxon>Vertebrata</taxon>
        <taxon>Euteleostomi</taxon>
        <taxon>Archelosauria</taxon>
        <taxon>Archosauria</taxon>
        <taxon>Dinosauria</taxon>
        <taxon>Saurischia</taxon>
        <taxon>Theropoda</taxon>
        <taxon>Coelurosauria</taxon>
        <taxon>Aves</taxon>
        <taxon>Neognathae</taxon>
        <taxon>Neoaves</taxon>
        <taxon>Telluraves</taxon>
        <taxon>Australaves</taxon>
        <taxon>Passeriformes</taxon>
        <taxon>Sylvioidea</taxon>
        <taxon>Hirundinidae</taxon>
        <taxon>Hirundo</taxon>
    </lineage>
</organism>
<feature type="region of interest" description="Disordered" evidence="1">
    <location>
        <begin position="216"/>
        <end position="242"/>
    </location>
</feature>
<dbReference type="Proteomes" id="UP000269221">
    <property type="component" value="Unassembled WGS sequence"/>
</dbReference>
<dbReference type="AlphaFoldDB" id="A0A3M0KMA4"/>
<reference evidence="2 3" key="1">
    <citation type="submission" date="2018-07" db="EMBL/GenBank/DDBJ databases">
        <title>A high quality draft genome assembly of the barn swallow (H. rustica rustica).</title>
        <authorList>
            <person name="Formenti G."/>
            <person name="Chiara M."/>
            <person name="Poveda L."/>
            <person name="Francoijs K.-J."/>
            <person name="Bonisoli-Alquati A."/>
            <person name="Canova L."/>
            <person name="Gianfranceschi L."/>
            <person name="Horner D.S."/>
            <person name="Saino N."/>
        </authorList>
    </citation>
    <scope>NUCLEOTIDE SEQUENCE [LARGE SCALE GENOMIC DNA]</scope>
    <source>
        <strain evidence="2">Chelidonia</strain>
        <tissue evidence="2">Blood</tissue>
    </source>
</reference>
<evidence type="ECO:0000313" key="2">
    <source>
        <dbReference type="EMBL" id="RMC08347.1"/>
    </source>
</evidence>
<dbReference type="EMBL" id="QRBI01000117">
    <property type="protein sequence ID" value="RMC08347.1"/>
    <property type="molecule type" value="Genomic_DNA"/>
</dbReference>
<feature type="compositionally biased region" description="Basic and acidic residues" evidence="1">
    <location>
        <begin position="271"/>
        <end position="282"/>
    </location>
</feature>
<accession>A0A3M0KMA4</accession>
<proteinExistence type="predicted"/>
<sequence>MVEAEEADADLPCTSPALVAPRDTQPAAAALVGAPEDAEQHVSITAQAQEVAKTAAFAASGTQVAAAESRAVAPHSPLPSQQEDLGQWGGSAAWALLKELGGKDRHWSNTCQDGSYGEESLSESGSYDLNKMESYSGPGKRLKLFLQDTNQSVSHGEDSKAQECCQKKNDISIRTIWVSPLNPELMVEAEEADADLPCTSPAPAAPMLQVATVESRALAPHSPCCAPSPLPSQQEDLGQWAGSAARALLEELWGEEGSCCEELRSGPSPECAEHTDLSRSAEEESTSGSLQSEPRPEDTEPSRMTREESSLVSLPREAWTADQDLSQSSEELLRAVESQKRAKAFSSPG</sequence>
<evidence type="ECO:0000313" key="3">
    <source>
        <dbReference type="Proteomes" id="UP000269221"/>
    </source>
</evidence>
<comment type="caution">
    <text evidence="2">The sequence shown here is derived from an EMBL/GenBank/DDBJ whole genome shotgun (WGS) entry which is preliminary data.</text>
</comment>
<feature type="region of interest" description="Disordered" evidence="1">
    <location>
        <begin position="259"/>
        <end position="327"/>
    </location>
</feature>
<protein>
    <submittedName>
        <fullName evidence="2">Uncharacterized protein</fullName>
    </submittedName>
</protein>